<gene>
    <name evidence="1" type="ordered locus">BT_0220</name>
</gene>
<dbReference type="HOGENOM" id="CLU_2913077_0_0_10"/>
<name>Q8AB90_BACTN</name>
<keyword evidence="2" id="KW-1185">Reference proteome</keyword>
<accession>Q8AB90</accession>
<reference evidence="1 2" key="2">
    <citation type="journal article" date="2009" name="Proc. Natl. Acad. Sci. U.S.A.">
        <title>Characterizing a model human gut microbiota composed of members of its two dominant bacterial phyla.</title>
        <authorList>
            <person name="Mahowald M.A."/>
            <person name="Rey F.E."/>
            <person name="Seedorf H."/>
            <person name="Turnbaugh P.J."/>
            <person name="Fulton R.S."/>
            <person name="Wollam A."/>
            <person name="Shah N."/>
            <person name="Wang C."/>
            <person name="Magrini V."/>
            <person name="Wilson R.K."/>
            <person name="Cantarel B.L."/>
            <person name="Coutinho P.M."/>
            <person name="Henrissat B."/>
            <person name="Crock L.W."/>
            <person name="Russell A."/>
            <person name="Verberkmoes N.C."/>
            <person name="Hettich R.L."/>
            <person name="Gordon J.I."/>
        </authorList>
    </citation>
    <scope>NUCLEOTIDE SEQUENCE [LARGE SCALE GENOMIC DNA]</scope>
    <source>
        <strain evidence="2">ATCC 29148 / DSM 2079 / JCM 5827 / CCUG 10774 / NCTC 10582 / VPI-5482 / E50</strain>
    </source>
</reference>
<dbReference type="STRING" id="226186.BT_0220"/>
<evidence type="ECO:0000313" key="2">
    <source>
        <dbReference type="Proteomes" id="UP000001414"/>
    </source>
</evidence>
<dbReference type="Proteomes" id="UP000001414">
    <property type="component" value="Chromosome"/>
</dbReference>
<dbReference type="InParanoid" id="Q8AB90"/>
<dbReference type="OrthoDB" id="9928670at2"/>
<dbReference type="EMBL" id="AE015928">
    <property type="protein sequence ID" value="AAO75327.1"/>
    <property type="molecule type" value="Genomic_DNA"/>
</dbReference>
<protein>
    <submittedName>
        <fullName evidence="1">Uncharacterized protein</fullName>
    </submittedName>
</protein>
<proteinExistence type="predicted"/>
<dbReference type="EnsemblBacteria" id="AAO75327">
    <property type="protein sequence ID" value="AAO75327"/>
    <property type="gene ID" value="BT_0220"/>
</dbReference>
<organism evidence="1 2">
    <name type="scientific">Bacteroides thetaiotaomicron (strain ATCC 29148 / DSM 2079 / JCM 5827 / CCUG 10774 / NCTC 10582 / VPI-5482 / E50)</name>
    <dbReference type="NCBI Taxonomy" id="226186"/>
    <lineage>
        <taxon>Bacteria</taxon>
        <taxon>Pseudomonadati</taxon>
        <taxon>Bacteroidota</taxon>
        <taxon>Bacteroidia</taxon>
        <taxon>Bacteroidales</taxon>
        <taxon>Bacteroidaceae</taxon>
        <taxon>Bacteroides</taxon>
    </lineage>
</organism>
<sequence length="61" mass="7218">MVLSQNPAQSMKKLRLSSKKTVKRCIVNYTKMLFRTKGMTCNHTLRSRESFQPYPFMDFVL</sequence>
<dbReference type="PaxDb" id="226186-BT_0220"/>
<evidence type="ECO:0000313" key="1">
    <source>
        <dbReference type="EMBL" id="AAO75327.1"/>
    </source>
</evidence>
<dbReference type="KEGG" id="bth:BT_0220"/>
<dbReference type="AlphaFoldDB" id="Q8AB90"/>
<reference evidence="1 2" key="1">
    <citation type="journal article" date="2003" name="Science">
        <title>A genomic view of the human-Bacteroides thetaiotaomicron symbiosis.</title>
        <authorList>
            <person name="Xu J."/>
            <person name="Bjursell M.K."/>
            <person name="Himrod J."/>
            <person name="Deng S."/>
            <person name="Carmichael L.K."/>
            <person name="Chiang H.C."/>
            <person name="Hooper L.V."/>
            <person name="Gordon J.I."/>
        </authorList>
    </citation>
    <scope>NUCLEOTIDE SEQUENCE [LARGE SCALE GENOMIC DNA]</scope>
    <source>
        <strain evidence="2">ATCC 29148 / DSM 2079 / JCM 5827 / CCUG 10774 / NCTC 10582 / VPI-5482 / E50</strain>
    </source>
</reference>